<dbReference type="InterPro" id="IPR050834">
    <property type="entry name" value="Glycosyltransf_2"/>
</dbReference>
<dbReference type="InterPro" id="IPR029044">
    <property type="entry name" value="Nucleotide-diphossugar_trans"/>
</dbReference>
<accession>A0A4V1KJV4</accession>
<sequence>MAEIAIVMPVFNRERSVGAAIDSVLAQEFDDFELLIVDDGSRDGTVAAVRAYDDPRIRLIVQDVNRGGNAARNRGVSEATAPLVAFIDSDDAFLPHKLGYLVTFFSERPEVDVLIDSFELVYPPETGKSPAPRLNPVLDGSPEIEQAIFDRRVFKATPAISARRDAILRAGMFDETLKRRQDFDLMLRLTKVARCATTDAILWTKQWSADAISAKDDTFAAATIDLCRRHPQYLADPRFRPGLARDVARHFVRLGAKGALGVAAADARRLGQEFGARTLARLAAQGVVEIVRRKREKKASR</sequence>
<dbReference type="OrthoDB" id="9794124at2"/>
<dbReference type="RefSeq" id="WP_128775681.1">
    <property type="nucleotide sequence ID" value="NZ_RYFI01000001.1"/>
</dbReference>
<dbReference type="InterPro" id="IPR001173">
    <property type="entry name" value="Glyco_trans_2-like"/>
</dbReference>
<dbReference type="CDD" id="cd00761">
    <property type="entry name" value="Glyco_tranf_GTA_type"/>
    <property type="match status" value="1"/>
</dbReference>
<evidence type="ECO:0000313" key="3">
    <source>
        <dbReference type="Proteomes" id="UP000289708"/>
    </source>
</evidence>
<feature type="domain" description="Glycosyltransferase 2-like" evidence="1">
    <location>
        <begin position="6"/>
        <end position="131"/>
    </location>
</feature>
<keyword evidence="3" id="KW-1185">Reference proteome</keyword>
<evidence type="ECO:0000259" key="1">
    <source>
        <dbReference type="Pfam" id="PF00535"/>
    </source>
</evidence>
<name>A0A4V1KJV4_9HYPH</name>
<dbReference type="PANTHER" id="PTHR43685">
    <property type="entry name" value="GLYCOSYLTRANSFERASE"/>
    <property type="match status" value="1"/>
</dbReference>
<evidence type="ECO:0000313" key="2">
    <source>
        <dbReference type="EMBL" id="RXF75502.1"/>
    </source>
</evidence>
<dbReference type="PANTHER" id="PTHR43685:SF2">
    <property type="entry name" value="GLYCOSYLTRANSFERASE 2-LIKE DOMAIN-CONTAINING PROTEIN"/>
    <property type="match status" value="1"/>
</dbReference>
<dbReference type="Gene3D" id="3.90.550.10">
    <property type="entry name" value="Spore Coat Polysaccharide Biosynthesis Protein SpsA, Chain A"/>
    <property type="match status" value="1"/>
</dbReference>
<protein>
    <submittedName>
        <fullName evidence="2">Glycosyltransferase family 2 protein</fullName>
    </submittedName>
</protein>
<reference evidence="2 3" key="1">
    <citation type="submission" date="2018-12" db="EMBL/GenBank/DDBJ databases">
        <title>bacterium Hansschlegelia zhihuaiae S113.</title>
        <authorList>
            <person name="He J."/>
        </authorList>
    </citation>
    <scope>NUCLEOTIDE SEQUENCE [LARGE SCALE GENOMIC DNA]</scope>
    <source>
        <strain evidence="2 3">S 113</strain>
    </source>
</reference>
<gene>
    <name evidence="2" type="ORF">EK403_01200</name>
</gene>
<dbReference type="Pfam" id="PF00535">
    <property type="entry name" value="Glycos_transf_2"/>
    <property type="match status" value="1"/>
</dbReference>
<dbReference type="AlphaFoldDB" id="A0A4V1KJV4"/>
<comment type="caution">
    <text evidence="2">The sequence shown here is derived from an EMBL/GenBank/DDBJ whole genome shotgun (WGS) entry which is preliminary data.</text>
</comment>
<proteinExistence type="predicted"/>
<organism evidence="2 3">
    <name type="scientific">Hansschlegelia zhihuaiae</name>
    <dbReference type="NCBI Taxonomy" id="405005"/>
    <lineage>
        <taxon>Bacteria</taxon>
        <taxon>Pseudomonadati</taxon>
        <taxon>Pseudomonadota</taxon>
        <taxon>Alphaproteobacteria</taxon>
        <taxon>Hyphomicrobiales</taxon>
        <taxon>Methylopilaceae</taxon>
        <taxon>Hansschlegelia</taxon>
    </lineage>
</organism>
<dbReference type="GO" id="GO:0016740">
    <property type="term" value="F:transferase activity"/>
    <property type="evidence" value="ECO:0007669"/>
    <property type="project" value="UniProtKB-KW"/>
</dbReference>
<dbReference type="Proteomes" id="UP000289708">
    <property type="component" value="Unassembled WGS sequence"/>
</dbReference>
<dbReference type="SUPFAM" id="SSF53448">
    <property type="entry name" value="Nucleotide-diphospho-sugar transferases"/>
    <property type="match status" value="1"/>
</dbReference>
<keyword evidence="2" id="KW-0808">Transferase</keyword>
<dbReference type="EMBL" id="RYFI01000001">
    <property type="protein sequence ID" value="RXF75502.1"/>
    <property type="molecule type" value="Genomic_DNA"/>
</dbReference>